<dbReference type="AlphaFoldDB" id="A0A974D506"/>
<dbReference type="EMBL" id="CM004472">
    <property type="protein sequence ID" value="OCT84255.1"/>
    <property type="molecule type" value="Genomic_DNA"/>
</dbReference>
<organism evidence="1 2">
    <name type="scientific">Xenopus laevis</name>
    <name type="common">African clawed frog</name>
    <dbReference type="NCBI Taxonomy" id="8355"/>
    <lineage>
        <taxon>Eukaryota</taxon>
        <taxon>Metazoa</taxon>
        <taxon>Chordata</taxon>
        <taxon>Craniata</taxon>
        <taxon>Vertebrata</taxon>
        <taxon>Euteleostomi</taxon>
        <taxon>Amphibia</taxon>
        <taxon>Batrachia</taxon>
        <taxon>Anura</taxon>
        <taxon>Pipoidea</taxon>
        <taxon>Pipidae</taxon>
        <taxon>Xenopodinae</taxon>
        <taxon>Xenopus</taxon>
        <taxon>Xenopus</taxon>
    </lineage>
</organism>
<name>A0A974D506_XENLA</name>
<reference evidence="2" key="1">
    <citation type="journal article" date="2016" name="Nature">
        <title>Genome evolution in the allotetraploid frog Xenopus laevis.</title>
        <authorList>
            <person name="Session A.M."/>
            <person name="Uno Y."/>
            <person name="Kwon T."/>
            <person name="Chapman J.A."/>
            <person name="Toyoda A."/>
            <person name="Takahashi S."/>
            <person name="Fukui A."/>
            <person name="Hikosaka A."/>
            <person name="Suzuki A."/>
            <person name="Kondo M."/>
            <person name="van Heeringen S.J."/>
            <person name="Quigley I."/>
            <person name="Heinz S."/>
            <person name="Ogino H."/>
            <person name="Ochi H."/>
            <person name="Hellsten U."/>
            <person name="Lyons J.B."/>
            <person name="Simakov O."/>
            <person name="Putnam N."/>
            <person name="Stites J."/>
            <person name="Kuroki Y."/>
            <person name="Tanaka T."/>
            <person name="Michiue T."/>
            <person name="Watanabe M."/>
            <person name="Bogdanovic O."/>
            <person name="Lister R."/>
            <person name="Georgiou G."/>
            <person name="Paranjpe S.S."/>
            <person name="van Kruijsbergen I."/>
            <person name="Shu S."/>
            <person name="Carlson J."/>
            <person name="Kinoshita T."/>
            <person name="Ohta Y."/>
            <person name="Mawaribuchi S."/>
            <person name="Jenkins J."/>
            <person name="Grimwood J."/>
            <person name="Schmutz J."/>
            <person name="Mitros T."/>
            <person name="Mozaffari S.V."/>
            <person name="Suzuki Y."/>
            <person name="Haramoto Y."/>
            <person name="Yamamoto T.S."/>
            <person name="Takagi C."/>
            <person name="Heald R."/>
            <person name="Miller K."/>
            <person name="Haudenschild C."/>
            <person name="Kitzman J."/>
            <person name="Nakayama T."/>
            <person name="Izutsu Y."/>
            <person name="Robert J."/>
            <person name="Fortriede J."/>
            <person name="Burns K."/>
            <person name="Lotay V."/>
            <person name="Karimi K."/>
            <person name="Yasuoka Y."/>
            <person name="Dichmann D.S."/>
            <person name="Flajnik M.F."/>
            <person name="Houston D.W."/>
            <person name="Shendure J."/>
            <person name="DuPasquier L."/>
            <person name="Vize P.D."/>
            <person name="Zorn A.M."/>
            <person name="Ito M."/>
            <person name="Marcotte E.M."/>
            <person name="Wallingford J.B."/>
            <person name="Ito Y."/>
            <person name="Asashima M."/>
            <person name="Ueno N."/>
            <person name="Matsuda Y."/>
            <person name="Veenstra G.J."/>
            <person name="Fujiyama A."/>
            <person name="Harland R.M."/>
            <person name="Taira M."/>
            <person name="Rokhsar D.S."/>
        </authorList>
    </citation>
    <scope>NUCLEOTIDE SEQUENCE [LARGE SCALE GENOMIC DNA]</scope>
    <source>
        <strain evidence="2">J</strain>
    </source>
</reference>
<proteinExistence type="predicted"/>
<evidence type="ECO:0000313" key="1">
    <source>
        <dbReference type="EMBL" id="OCT84255.1"/>
    </source>
</evidence>
<sequence>MRYCWANLNFYCNRRLMQQLLKSQLSLLNRSHPYQIFVDLSPMTLQRRRNMGPITKILSQHKIPYCWLFPFRLLLTYHNKQHTILTPEEGLTVLFKLGLSETASTEPSFSLRSQTKLTPIWERVLSRSQRMKARQEAPT</sequence>
<accession>A0A974D506</accession>
<gene>
    <name evidence="1" type="ORF">XELAEV_18022404mg</name>
</gene>
<dbReference type="InterPro" id="IPR042566">
    <property type="entry name" value="L1_C"/>
</dbReference>
<evidence type="ECO:0000313" key="2">
    <source>
        <dbReference type="Proteomes" id="UP000694892"/>
    </source>
</evidence>
<dbReference type="Proteomes" id="UP000694892">
    <property type="component" value="Chromosome 4L"/>
</dbReference>
<dbReference type="Gene3D" id="3.30.250.20">
    <property type="entry name" value="L1 transposable element, C-terminal domain"/>
    <property type="match status" value="1"/>
</dbReference>
<protein>
    <submittedName>
        <fullName evidence="1">Uncharacterized protein</fullName>
    </submittedName>
</protein>